<organism evidence="2 3">
    <name type="scientific">Leptospira kobayashii</name>
    <dbReference type="NCBI Taxonomy" id="1917830"/>
    <lineage>
        <taxon>Bacteria</taxon>
        <taxon>Pseudomonadati</taxon>
        <taxon>Spirochaetota</taxon>
        <taxon>Spirochaetia</taxon>
        <taxon>Leptospirales</taxon>
        <taxon>Leptospiraceae</taxon>
        <taxon>Leptospira</taxon>
    </lineage>
</organism>
<dbReference type="Pfam" id="PF05345">
    <property type="entry name" value="He_PIG"/>
    <property type="match status" value="1"/>
</dbReference>
<dbReference type="PANTHER" id="PTHR35580">
    <property type="entry name" value="CELL SURFACE GLYCOPROTEIN (S-LAYER PROTEIN)-LIKE PROTEIN"/>
    <property type="match status" value="1"/>
</dbReference>
<dbReference type="InterPro" id="IPR013783">
    <property type="entry name" value="Ig-like_fold"/>
</dbReference>
<evidence type="ECO:0008006" key="4">
    <source>
        <dbReference type="Google" id="ProtNLM"/>
    </source>
</evidence>
<dbReference type="InterPro" id="IPR015919">
    <property type="entry name" value="Cadherin-like_sf"/>
</dbReference>
<accession>A0ABM7URQ6</accession>
<dbReference type="SUPFAM" id="SSF49313">
    <property type="entry name" value="Cadherin-like"/>
    <property type="match status" value="1"/>
</dbReference>
<keyword evidence="3" id="KW-1185">Reference proteome</keyword>
<proteinExistence type="predicted"/>
<dbReference type="Pfam" id="PF06739">
    <property type="entry name" value="SBBP"/>
    <property type="match status" value="2"/>
</dbReference>
<dbReference type="Proteomes" id="UP000245263">
    <property type="component" value="Chromosome 1"/>
</dbReference>
<dbReference type="InterPro" id="IPR010620">
    <property type="entry name" value="SBBP_repeat"/>
</dbReference>
<protein>
    <recommendedName>
        <fullName evidence="4">Beta-propeller repeat protein</fullName>
    </recommendedName>
</protein>
<dbReference type="EMBL" id="AP025028">
    <property type="protein sequence ID" value="BDA79043.1"/>
    <property type="molecule type" value="Genomic_DNA"/>
</dbReference>
<keyword evidence="1" id="KW-0732">Signal</keyword>
<evidence type="ECO:0000256" key="1">
    <source>
        <dbReference type="SAM" id="SignalP"/>
    </source>
</evidence>
<feature type="chain" id="PRO_5045199673" description="Beta-propeller repeat protein" evidence="1">
    <location>
        <begin position="25"/>
        <end position="585"/>
    </location>
</feature>
<dbReference type="PANTHER" id="PTHR35580:SF1">
    <property type="entry name" value="PHYTASE-LIKE DOMAIN-CONTAINING PROTEIN"/>
    <property type="match status" value="1"/>
</dbReference>
<dbReference type="Gene3D" id="2.60.40.10">
    <property type="entry name" value="Immunoglobulins"/>
    <property type="match status" value="1"/>
</dbReference>
<dbReference type="InterPro" id="IPR052918">
    <property type="entry name" value="Motility_Chemotaxis_Reg"/>
</dbReference>
<reference evidence="2 3" key="1">
    <citation type="submission" date="2021-08" db="EMBL/GenBank/DDBJ databases">
        <title>Complete genome sequence of Leptospira kobayashii strain E30.</title>
        <authorList>
            <person name="Nakao R."/>
            <person name="Nakamura S."/>
            <person name="Masuzawa T."/>
            <person name="Koizumi N."/>
        </authorList>
    </citation>
    <scope>NUCLEOTIDE SEQUENCE [LARGE SCALE GENOMIC DNA]</scope>
    <source>
        <strain evidence="2 3">E30</strain>
    </source>
</reference>
<evidence type="ECO:0000313" key="2">
    <source>
        <dbReference type="EMBL" id="BDA79043.1"/>
    </source>
</evidence>
<sequence length="585" mass="60413">MITRFHLLFVILSTILFCKSPAMNNPCDFHAQAYHELSVFRTLLGLTIGPCLSVTSGSGKSTAPPHITGFGSSSAQLKLIPSATVRLLPVYTGDVSSWTLSGSLPSGLTFNQTTGDISGTVPVISGGMPSTNYTITASNPYGSSSYDFPLQILASGDIVWTKLIGVSGSNTTSANNGIAYDSTTKSAYISGTSTGGGNLDGEINSSLPGWSSALVSRYSEDGIRAWTRLTGFGTAQINIFAGQIAVDSLGNMVVSTYADLQSSGVSITVDGNLANAGFRIPLVMKYDKNGNRIWTRSRSSSINGVIVGAGVDSSGNVFAAGGLYAPGMDAQTNTAWTDGALLFFKHDSSGNWANTAVLSSSSASASQHVEAVALKVDSLGSIYISGYSRATSVCATVNAQNSILLAKYASNMTYVGCQGSGVSGSDSNGYGIAIDSSDNTYLSGATLGNLDAVARTGTLDAVLIKYNSSMVKQFTRLYGVSAGATTSNSVTVDSSGNLYMTGYTTGNLNGQTKSGTQDAFVMKLDSLGNVIWTKLLGVATKSTTGSGVVLDSDGAVYVTGYTDGNLNGETNVGTNQSAFLIKIVK</sequence>
<feature type="signal peptide" evidence="1">
    <location>
        <begin position="1"/>
        <end position="24"/>
    </location>
</feature>
<evidence type="ECO:0000313" key="3">
    <source>
        <dbReference type="Proteomes" id="UP000245263"/>
    </source>
</evidence>
<name>A0ABM7URQ6_9LEPT</name>
<gene>
    <name evidence="2" type="ORF">LPTSP3_g19730</name>
</gene>
<dbReference type="RefSeq" id="WP_109019525.1">
    <property type="nucleotide sequence ID" value="NZ_AP025028.1"/>
</dbReference>
<dbReference type="SUPFAM" id="SSF101898">
    <property type="entry name" value="NHL repeat"/>
    <property type="match status" value="1"/>
</dbReference>